<dbReference type="InParanoid" id="D5GPC5"/>
<dbReference type="InterPro" id="IPR056196">
    <property type="entry name" value="Mmc1_C"/>
</dbReference>
<name>D5GPC5_TUBMM</name>
<dbReference type="OMA" id="WAERAHT"/>
<protein>
    <submittedName>
        <fullName evidence="2">(Perigord truffle) hypothetical protein</fullName>
    </submittedName>
</protein>
<proteinExistence type="predicted"/>
<dbReference type="STRING" id="656061.D5GPC5"/>
<evidence type="ECO:0000313" key="2">
    <source>
        <dbReference type="EMBL" id="CAZ86287.1"/>
    </source>
</evidence>
<organism evidence="2 3">
    <name type="scientific">Tuber melanosporum (strain Mel28)</name>
    <name type="common">Perigord black truffle</name>
    <dbReference type="NCBI Taxonomy" id="656061"/>
    <lineage>
        <taxon>Eukaryota</taxon>
        <taxon>Fungi</taxon>
        <taxon>Dikarya</taxon>
        <taxon>Ascomycota</taxon>
        <taxon>Pezizomycotina</taxon>
        <taxon>Pezizomycetes</taxon>
        <taxon>Pezizales</taxon>
        <taxon>Tuberaceae</taxon>
        <taxon>Tuber</taxon>
    </lineage>
</organism>
<sequence>MTTGLKLQNLPSLFRLQHHFHHRRLISTTIRAATTPTLPTLTKHHAILESLTRLVKWGFARESLVLLARRGISADESGEGEVRVGVLGKGDELGRVAAALLDDPLARGESEDGGRQMWVKALRKWCAESGSRGLLIRHGPSSEISTPKNSPVSLLTIPSPLLKPSKLEILLAPIPPGDPTDLTLQANNVPGSRFIKFPVHKSIVYAGEGEAGLQVLLDHDYTTTTAYDDKSRVLRLLSLPDLVPGNHRSGSVKIVNLPIVEDAIKRLNASSANSIMFEREWLQSGFGAVQEWVLDGCEKPDSDSGGVRPVVKTLISSIVAESERVIRGEEERLRRAAGEKEGHFVGKCFAVVDNAESLSASLRNWSQNAHSELQNSLAVGFSSRAWGQLAWWKLIWTADDVTANSREVVSTWLLPQSKRAFVFLAGRLAGAGFKGGPQTAFRRPSSPEELAQSRLADTSSPFISSTSKNLDKYVPEGSYPTHLFTKTENVISNMISDLQTSANRLLMGSLSFSVTLAAASGLLYLSNIPVYSSSSLAALGLVLSMRWLQTRWGWERQRFQQAVKEQGRIAIVESERWAWQRLKDGVVVDGDIVRKDEELEKVLEGRAVVERITKLLESPGD</sequence>
<reference evidence="2 3" key="1">
    <citation type="journal article" date="2010" name="Nature">
        <title>Perigord black truffle genome uncovers evolutionary origins and mechanisms of symbiosis.</title>
        <authorList>
            <person name="Martin F."/>
            <person name="Kohler A."/>
            <person name="Murat C."/>
            <person name="Balestrini R."/>
            <person name="Coutinho P.M."/>
            <person name="Jaillon O."/>
            <person name="Montanini B."/>
            <person name="Morin E."/>
            <person name="Noel B."/>
            <person name="Percudani R."/>
            <person name="Porcel B."/>
            <person name="Rubini A."/>
            <person name="Amicucci A."/>
            <person name="Amselem J."/>
            <person name="Anthouard V."/>
            <person name="Arcioni S."/>
            <person name="Artiguenave F."/>
            <person name="Aury J.M."/>
            <person name="Ballario P."/>
            <person name="Bolchi A."/>
            <person name="Brenna A."/>
            <person name="Brun A."/>
            <person name="Buee M."/>
            <person name="Cantarel B."/>
            <person name="Chevalier G."/>
            <person name="Couloux A."/>
            <person name="Da Silva C."/>
            <person name="Denoeud F."/>
            <person name="Duplessis S."/>
            <person name="Ghignone S."/>
            <person name="Hilselberger B."/>
            <person name="Iotti M."/>
            <person name="Marcais B."/>
            <person name="Mello A."/>
            <person name="Miranda M."/>
            <person name="Pacioni G."/>
            <person name="Quesneville H."/>
            <person name="Riccioni C."/>
            <person name="Ruotolo R."/>
            <person name="Splivallo R."/>
            <person name="Stocchi V."/>
            <person name="Tisserant E."/>
            <person name="Viscomi A.R."/>
            <person name="Zambonelli A."/>
            <person name="Zampieri E."/>
            <person name="Henrissat B."/>
            <person name="Lebrun M.H."/>
            <person name="Paolocci F."/>
            <person name="Bonfante P."/>
            <person name="Ottonello S."/>
            <person name="Wincker P."/>
        </authorList>
    </citation>
    <scope>NUCLEOTIDE SEQUENCE [LARGE SCALE GENOMIC DNA]</scope>
    <source>
        <strain evidence="2 3">Mel28</strain>
    </source>
</reference>
<dbReference type="Pfam" id="PF23867">
    <property type="entry name" value="Mmc1_N"/>
    <property type="match status" value="1"/>
</dbReference>
<dbReference type="RefSeq" id="XP_002842096.1">
    <property type="nucleotide sequence ID" value="XM_002842050.1"/>
</dbReference>
<keyword evidence="3" id="KW-1185">Reference proteome</keyword>
<evidence type="ECO:0000313" key="3">
    <source>
        <dbReference type="Proteomes" id="UP000006911"/>
    </source>
</evidence>
<dbReference type="HOGENOM" id="CLU_023613_1_0_1"/>
<dbReference type="PANTHER" id="PTHR38644:SF1">
    <property type="entry name" value="EXPRESSED PROTEIN"/>
    <property type="match status" value="1"/>
</dbReference>
<dbReference type="EMBL" id="FN430373">
    <property type="protein sequence ID" value="CAZ86287.1"/>
    <property type="molecule type" value="Genomic_DNA"/>
</dbReference>
<dbReference type="AlphaFoldDB" id="D5GPC5"/>
<evidence type="ECO:0000259" key="1">
    <source>
        <dbReference type="Pfam" id="PF23868"/>
    </source>
</evidence>
<dbReference type="PANTHER" id="PTHR38644">
    <property type="entry name" value="EXPRESSED PROTEIN"/>
    <property type="match status" value="1"/>
</dbReference>
<dbReference type="Proteomes" id="UP000006911">
    <property type="component" value="Unassembled WGS sequence"/>
</dbReference>
<dbReference type="KEGG" id="tml:GSTUM_00011668001"/>
<dbReference type="GeneID" id="9186631"/>
<feature type="domain" description="Mmc1 C-terminal" evidence="1">
    <location>
        <begin position="359"/>
        <end position="568"/>
    </location>
</feature>
<dbReference type="eggNOG" id="ENOG502RY8K">
    <property type="taxonomic scope" value="Eukaryota"/>
</dbReference>
<gene>
    <name evidence="2" type="ORF">GSTUM_00011668001</name>
</gene>
<dbReference type="Pfam" id="PF23868">
    <property type="entry name" value="Mmc1_C"/>
    <property type="match status" value="1"/>
</dbReference>
<accession>D5GPC5</accession>